<proteinExistence type="predicted"/>
<accession>A0A934RU18</accession>
<dbReference type="PROSITE" id="PS00870">
    <property type="entry name" value="CLPAB_1"/>
    <property type="match status" value="1"/>
</dbReference>
<reference evidence="9" key="1">
    <citation type="submission" date="2021-01" db="EMBL/GenBank/DDBJ databases">
        <title>Modified the classification status of verrucomicrobia.</title>
        <authorList>
            <person name="Feng X."/>
        </authorList>
    </citation>
    <scope>NUCLEOTIDE SEQUENCE</scope>
    <source>
        <strain evidence="9">KCTC 13126</strain>
    </source>
</reference>
<name>A0A934RU18_9BACT</name>
<dbReference type="InterPro" id="IPR050130">
    <property type="entry name" value="ClpA_ClpB"/>
</dbReference>
<keyword evidence="4" id="KW-0143">Chaperone</keyword>
<evidence type="ECO:0000259" key="7">
    <source>
        <dbReference type="PROSITE" id="PS50151"/>
    </source>
</evidence>
<keyword evidence="1 5" id="KW-0677">Repeat</keyword>
<feature type="region of interest" description="Disordered" evidence="6">
    <location>
        <begin position="145"/>
        <end position="173"/>
    </location>
</feature>
<dbReference type="Pfam" id="PF10431">
    <property type="entry name" value="ClpB_D2-small"/>
    <property type="match status" value="1"/>
</dbReference>
<dbReference type="GO" id="GO:0006508">
    <property type="term" value="P:proteolysis"/>
    <property type="evidence" value="ECO:0007669"/>
    <property type="project" value="UniProtKB-KW"/>
</dbReference>
<keyword evidence="2" id="KW-0547">Nucleotide-binding</keyword>
<dbReference type="EMBL" id="JAENIL010000002">
    <property type="protein sequence ID" value="MBK1875400.1"/>
    <property type="molecule type" value="Genomic_DNA"/>
</dbReference>
<evidence type="ECO:0000259" key="8">
    <source>
        <dbReference type="PROSITE" id="PS51903"/>
    </source>
</evidence>
<dbReference type="Gene3D" id="1.10.8.60">
    <property type="match status" value="2"/>
</dbReference>
<dbReference type="Pfam" id="PF17871">
    <property type="entry name" value="AAA_lid_9"/>
    <property type="match status" value="1"/>
</dbReference>
<dbReference type="SUPFAM" id="SSF81923">
    <property type="entry name" value="Double Clp-N motif"/>
    <property type="match status" value="1"/>
</dbReference>
<dbReference type="InterPro" id="IPR041546">
    <property type="entry name" value="ClpA/ClpB_AAA_lid"/>
</dbReference>
<evidence type="ECO:0000256" key="3">
    <source>
        <dbReference type="ARBA" id="ARBA00022840"/>
    </source>
</evidence>
<dbReference type="FunFam" id="3.40.50.300:FF:000025">
    <property type="entry name" value="ATP-dependent Clp protease subunit"/>
    <property type="match status" value="1"/>
</dbReference>
<keyword evidence="3 9" id="KW-0067">ATP-binding</keyword>
<evidence type="ECO:0000256" key="5">
    <source>
        <dbReference type="PROSITE-ProRule" id="PRU01251"/>
    </source>
</evidence>
<dbReference type="CDD" id="cd19499">
    <property type="entry name" value="RecA-like_ClpB_Hsp104-like"/>
    <property type="match status" value="1"/>
</dbReference>
<dbReference type="Pfam" id="PF07724">
    <property type="entry name" value="AAA_2"/>
    <property type="match status" value="1"/>
</dbReference>
<feature type="domain" description="Clp R" evidence="8">
    <location>
        <begin position="4"/>
        <end position="152"/>
    </location>
</feature>
<organism evidence="9 10">
    <name type="scientific">Pelagicoccus mobilis</name>
    <dbReference type="NCBI Taxonomy" id="415221"/>
    <lineage>
        <taxon>Bacteria</taxon>
        <taxon>Pseudomonadati</taxon>
        <taxon>Verrucomicrobiota</taxon>
        <taxon>Opitutia</taxon>
        <taxon>Puniceicoccales</taxon>
        <taxon>Pelagicoccaceae</taxon>
        <taxon>Pelagicoccus</taxon>
    </lineage>
</organism>
<dbReference type="InterPro" id="IPR003593">
    <property type="entry name" value="AAA+_ATPase"/>
</dbReference>
<dbReference type="SMART" id="SM01086">
    <property type="entry name" value="ClpB_D2-small"/>
    <property type="match status" value="1"/>
</dbReference>
<dbReference type="PRINTS" id="PR00300">
    <property type="entry name" value="CLPPROTEASEA"/>
</dbReference>
<dbReference type="GO" id="GO:0034605">
    <property type="term" value="P:cellular response to heat"/>
    <property type="evidence" value="ECO:0007669"/>
    <property type="project" value="TreeGrafter"/>
</dbReference>
<dbReference type="InterPro" id="IPR003959">
    <property type="entry name" value="ATPase_AAA_core"/>
</dbReference>
<dbReference type="Pfam" id="PF00004">
    <property type="entry name" value="AAA"/>
    <property type="match status" value="1"/>
</dbReference>
<dbReference type="Gene3D" id="1.10.1780.10">
    <property type="entry name" value="Clp, N-terminal domain"/>
    <property type="match status" value="1"/>
</dbReference>
<keyword evidence="10" id="KW-1185">Reference proteome</keyword>
<dbReference type="FunFam" id="3.40.50.300:FF:000010">
    <property type="entry name" value="Chaperone clpB 1, putative"/>
    <property type="match status" value="1"/>
</dbReference>
<dbReference type="CDD" id="cd00009">
    <property type="entry name" value="AAA"/>
    <property type="match status" value="1"/>
</dbReference>
<protein>
    <submittedName>
        <fullName evidence="9">ATP-dependent Clp protease ATP-binding subunit</fullName>
    </submittedName>
</protein>
<dbReference type="InterPro" id="IPR004176">
    <property type="entry name" value="Clp_R_N"/>
</dbReference>
<dbReference type="GO" id="GO:0005737">
    <property type="term" value="C:cytoplasm"/>
    <property type="evidence" value="ECO:0007669"/>
    <property type="project" value="TreeGrafter"/>
</dbReference>
<keyword evidence="9" id="KW-0645">Protease</keyword>
<evidence type="ECO:0000256" key="1">
    <source>
        <dbReference type="ARBA" id="ARBA00022737"/>
    </source>
</evidence>
<dbReference type="Proteomes" id="UP000617628">
    <property type="component" value="Unassembled WGS sequence"/>
</dbReference>
<evidence type="ECO:0000313" key="10">
    <source>
        <dbReference type="Proteomes" id="UP000617628"/>
    </source>
</evidence>
<dbReference type="InterPro" id="IPR001943">
    <property type="entry name" value="UVR_dom"/>
</dbReference>
<feature type="domain" description="UVR" evidence="7">
    <location>
        <begin position="430"/>
        <end position="465"/>
    </location>
</feature>
<dbReference type="PANTHER" id="PTHR11638:SF18">
    <property type="entry name" value="HEAT SHOCK PROTEIN 104"/>
    <property type="match status" value="1"/>
</dbReference>
<dbReference type="GO" id="GO:0008233">
    <property type="term" value="F:peptidase activity"/>
    <property type="evidence" value="ECO:0007669"/>
    <property type="project" value="UniProtKB-KW"/>
</dbReference>
<dbReference type="GO" id="GO:0016887">
    <property type="term" value="F:ATP hydrolysis activity"/>
    <property type="evidence" value="ECO:0007669"/>
    <property type="project" value="InterPro"/>
</dbReference>
<dbReference type="Gene3D" id="3.40.50.300">
    <property type="entry name" value="P-loop containing nucleotide triphosphate hydrolases"/>
    <property type="match status" value="2"/>
</dbReference>
<dbReference type="PANTHER" id="PTHR11638">
    <property type="entry name" value="ATP-DEPENDENT CLP PROTEASE"/>
    <property type="match status" value="1"/>
</dbReference>
<dbReference type="InterPro" id="IPR036628">
    <property type="entry name" value="Clp_N_dom_sf"/>
</dbReference>
<dbReference type="SUPFAM" id="SSF52540">
    <property type="entry name" value="P-loop containing nucleoside triphosphate hydrolases"/>
    <property type="match status" value="2"/>
</dbReference>
<dbReference type="Pfam" id="PF02861">
    <property type="entry name" value="Clp_N"/>
    <property type="match status" value="1"/>
</dbReference>
<dbReference type="AlphaFoldDB" id="A0A934RU18"/>
<keyword evidence="9" id="KW-0378">Hydrolase</keyword>
<dbReference type="InterPro" id="IPR001270">
    <property type="entry name" value="ClpA/B"/>
</dbReference>
<dbReference type="InterPro" id="IPR027417">
    <property type="entry name" value="P-loop_NTPase"/>
</dbReference>
<dbReference type="InterPro" id="IPR018368">
    <property type="entry name" value="ClpA/B_CS1"/>
</dbReference>
<dbReference type="SMART" id="SM00382">
    <property type="entry name" value="AAA"/>
    <property type="match status" value="2"/>
</dbReference>
<evidence type="ECO:0000313" key="9">
    <source>
        <dbReference type="EMBL" id="MBK1875400.1"/>
    </source>
</evidence>
<dbReference type="Gene3D" id="4.10.860.10">
    <property type="entry name" value="UVR domain"/>
    <property type="match status" value="1"/>
</dbReference>
<dbReference type="PROSITE" id="PS50151">
    <property type="entry name" value="UVR"/>
    <property type="match status" value="1"/>
</dbReference>
<dbReference type="GO" id="GO:0005524">
    <property type="term" value="F:ATP binding"/>
    <property type="evidence" value="ECO:0007669"/>
    <property type="project" value="UniProtKB-KW"/>
</dbReference>
<evidence type="ECO:0000256" key="6">
    <source>
        <dbReference type="SAM" id="MobiDB-lite"/>
    </source>
</evidence>
<evidence type="ECO:0000256" key="2">
    <source>
        <dbReference type="ARBA" id="ARBA00022741"/>
    </source>
</evidence>
<dbReference type="RefSeq" id="WP_200353618.1">
    <property type="nucleotide sequence ID" value="NZ_JAENIL010000002.1"/>
</dbReference>
<gene>
    <name evidence="9" type="ORF">JIN87_00900</name>
</gene>
<dbReference type="PROSITE" id="PS51903">
    <property type="entry name" value="CLP_R"/>
    <property type="match status" value="1"/>
</dbReference>
<dbReference type="InterPro" id="IPR019489">
    <property type="entry name" value="Clp_ATPase_C"/>
</dbReference>
<comment type="caution">
    <text evidence="9">The sequence shown here is derived from an EMBL/GenBank/DDBJ whole genome shotgun (WGS) entry which is preliminary data.</text>
</comment>
<sequence length="834" mass="93050">MEPMNNFTPRAQQVLALARKEADRFHHNYVGTEHILLGLIKLGQGVAVSVLQKMGLDLETVRSAVEKQVGSGPEGKAAGSIPYTPRVKKVLALAGKEAKALNHSYVGTEHILLGLLREGEGVAARVLKSLDVDIERTRNEILRELDPQFSGETEEAVSPGRSQSPEEKKEAKTPALKAFGRDLTELARKGELDPVIGRKNEIRRVIQILCRRTKNNPVLIGEAGVGKTAIVEGLALEIASGVVPEILVDKRVVTLDLALMVAGTKYRGQFEERIKAVMDEIKRAGNVIIFIDELHTIVGAGAAEGAMDASNIFKPALSRGELQCIGATTLNEYRKFIEKDSALDRRFQSVKVEAPSIEDTVLILKGIRGKYEEHHKAVFTDESLVAAAKLSERYITSRFLPDKAIDVMDEAGARARIQSLNRPPEIETLAKDIDEVCGKKEDAISKQHFEEAAKFRDEEKRLRKQQEDVLEAWKTSREENRITIDEDDMLKVVSDWTGVPLQRLEKKETERLLQLEKELQEIVIGQDEACVAISKALRRSRADLKDPNRPIGSFMFLGPTGVGKTFLARTLAEKMFGDRDAIIQVDMSEYMEKFSVSRMIGSPPGYVGHEEGGQLSEQVRRKPYSLVLFDEIEKAHPDVVQIMLQIFEEGHLTDSLGRIIDFRNTIIIMTTNVGASVIQKQTTMGFGAATSMSDDFEGIKSKVMDEAKKAFKPEFLNRINDLIVFHSLARKDLVKIVDLEIAKLQKRLVEKEIKITLDEDAKELLIDEGYDEKYGARPLRRSIERFLEDPLAEALLGGQVEEGDNILVIRDGKELKFTKAADSETEEVPSESEK</sequence>
<evidence type="ECO:0000256" key="4">
    <source>
        <dbReference type="ARBA" id="ARBA00023186"/>
    </source>
</evidence>